<evidence type="ECO:0008006" key="4">
    <source>
        <dbReference type="Google" id="ProtNLM"/>
    </source>
</evidence>
<feature type="compositionally biased region" description="Low complexity" evidence="1">
    <location>
        <begin position="578"/>
        <end position="593"/>
    </location>
</feature>
<dbReference type="EMBL" id="JBANMG010000003">
    <property type="protein sequence ID" value="KAK6954933.1"/>
    <property type="molecule type" value="Genomic_DNA"/>
</dbReference>
<dbReference type="AlphaFoldDB" id="A0AAX6MR64"/>
<dbReference type="Proteomes" id="UP001369815">
    <property type="component" value="Unassembled WGS sequence"/>
</dbReference>
<feature type="region of interest" description="Disordered" evidence="1">
    <location>
        <begin position="571"/>
        <end position="611"/>
    </location>
</feature>
<evidence type="ECO:0000256" key="1">
    <source>
        <dbReference type="SAM" id="MobiDB-lite"/>
    </source>
</evidence>
<evidence type="ECO:0000313" key="3">
    <source>
        <dbReference type="Proteomes" id="UP001369815"/>
    </source>
</evidence>
<feature type="region of interest" description="Disordered" evidence="1">
    <location>
        <begin position="656"/>
        <end position="680"/>
    </location>
</feature>
<feature type="compositionally biased region" description="Low complexity" evidence="1">
    <location>
        <begin position="500"/>
        <end position="520"/>
    </location>
</feature>
<reference evidence="2 3" key="1">
    <citation type="journal article" date="2024" name="Front Chem Biol">
        <title>Unveiling the potential of Daldinia eschscholtzii MFLUCC 19-0629 through bioactivity and bioinformatics studies for enhanced sustainable agriculture production.</title>
        <authorList>
            <person name="Brooks S."/>
            <person name="Weaver J.A."/>
            <person name="Klomchit A."/>
            <person name="Alharthi S.A."/>
            <person name="Onlamun T."/>
            <person name="Nurani R."/>
            <person name="Vong T.K."/>
            <person name="Alberti F."/>
            <person name="Greco C."/>
        </authorList>
    </citation>
    <scope>NUCLEOTIDE SEQUENCE [LARGE SCALE GENOMIC DNA]</scope>
    <source>
        <strain evidence="2">MFLUCC 19-0629</strain>
    </source>
</reference>
<feature type="region of interest" description="Disordered" evidence="1">
    <location>
        <begin position="500"/>
        <end position="533"/>
    </location>
</feature>
<name>A0AAX6MR64_9PEZI</name>
<protein>
    <recommendedName>
        <fullName evidence="4">Fungal N-terminal domain-containing protein</fullName>
    </recommendedName>
</protein>
<proteinExistence type="predicted"/>
<accession>A0AAX6MR64</accession>
<evidence type="ECO:0000313" key="2">
    <source>
        <dbReference type="EMBL" id="KAK6954933.1"/>
    </source>
</evidence>
<organism evidence="2 3">
    <name type="scientific">Daldinia eschscholtzii</name>
    <dbReference type="NCBI Taxonomy" id="292717"/>
    <lineage>
        <taxon>Eukaryota</taxon>
        <taxon>Fungi</taxon>
        <taxon>Dikarya</taxon>
        <taxon>Ascomycota</taxon>
        <taxon>Pezizomycotina</taxon>
        <taxon>Sordariomycetes</taxon>
        <taxon>Xylariomycetidae</taxon>
        <taxon>Xylariales</taxon>
        <taxon>Hypoxylaceae</taxon>
        <taxon>Daldinia</taxon>
    </lineage>
</organism>
<gene>
    <name evidence="2" type="ORF">Daesc_002562</name>
</gene>
<sequence>MEPGTYLAIVQLSFSVFELGSKIAREFFGKYDKVPDKLRRLNDRLREFHSIVDGIIDGSPGQNALSSLVYPGADAIVETLTECKDFLRQYETALIADRTFGGASQRLALVVGPNNSRIQELDRRILDHYSALQLWKTIGLERAVMQLGESMIANQQTNSQVNRALNVTAELPSQAELSGRSAEETLTGFSTTQVATPTLRAVSRNPSLPSINELPSPQVRDLSFSDAVSYRQRPSGLEIGPVLAHLRGYNRENVMSSSTRTRPTNSAESLSPVLLSTSPTSQFRRQGYPVSIRVGSQSYQLSTSDYKVLDIGGNRVVEWSNTSPRLTIQHFVPDPRSIPYTIPGDLGPYKVRFLPINARHQFKITTADVGTESFYEKPEYRFHRKVDREAFQQAVRNCDHLEIVRALKVHSAKGRDIAMKFHLKIWRHSPQDDRPTFSFAANEVVHMEFHIRWFKKAPELRGETKLVMRLYSKSDDLADEPETIEPRRLSFSFGMKRLSASSTQTSNSDSRSTSRSRSSSIKPPPLLLYEGRGIEPPDDVRSLEYLEIEFLNSEVRKSFIHACLEAHRPALEASRRNSTPSTSSQHSYSRPPSWNLGPNQGPHELEDSGKFELPGDFRVYEMMGDSGFQMPPPSLTTPYSPEEVRFNTRSLFAPSRATDYEKILETDESYEKDDDAHSPK</sequence>
<keyword evidence="3" id="KW-1185">Reference proteome</keyword>
<comment type="caution">
    <text evidence="2">The sequence shown here is derived from an EMBL/GenBank/DDBJ whole genome shotgun (WGS) entry which is preliminary data.</text>
</comment>